<dbReference type="PANTHER" id="PTHR31048">
    <property type="entry name" value="OS03G0233200 PROTEIN"/>
    <property type="match status" value="1"/>
</dbReference>
<keyword evidence="1" id="KW-1015">Disulfide bond</keyword>
<evidence type="ECO:0000313" key="4">
    <source>
        <dbReference type="Proteomes" id="UP001054889"/>
    </source>
</evidence>
<comment type="caution">
    <text evidence="3">The sequence shown here is derived from an EMBL/GenBank/DDBJ whole genome shotgun (WGS) entry which is preliminary data.</text>
</comment>
<name>A0AAV5FIN8_ELECO</name>
<sequence length="145" mass="15141">MVSSPATTSRVFFAILLVAVTVVVASAANVLLVNNCPFTVWPAATPPELGGGTQLNPGQTWQVPVPAGTSGTRIWACIGCVFSGNCRRCMTGDCAGALRCEVSGMPPVTLAEFTVNKDADDLDYYDVSVVDGYIWPTGRAGPARS</sequence>
<dbReference type="Proteomes" id="UP001054889">
    <property type="component" value="Unassembled WGS sequence"/>
</dbReference>
<dbReference type="SUPFAM" id="SSF49870">
    <property type="entry name" value="Osmotin, thaumatin-like protein"/>
    <property type="match status" value="1"/>
</dbReference>
<feature type="signal peptide" evidence="2">
    <location>
        <begin position="1"/>
        <end position="27"/>
    </location>
</feature>
<dbReference type="EMBL" id="BQKI01000088">
    <property type="protein sequence ID" value="GJN35534.1"/>
    <property type="molecule type" value="Genomic_DNA"/>
</dbReference>
<dbReference type="SMART" id="SM00205">
    <property type="entry name" value="THN"/>
    <property type="match status" value="1"/>
</dbReference>
<dbReference type="Gene3D" id="2.60.110.10">
    <property type="entry name" value="Thaumatin"/>
    <property type="match status" value="1"/>
</dbReference>
<keyword evidence="2" id="KW-0732">Signal</keyword>
<proteinExistence type="predicted"/>
<gene>
    <name evidence="3" type="primary">gb24320</name>
    <name evidence="3" type="ORF">PR202_gb24320</name>
</gene>
<keyword evidence="4" id="KW-1185">Reference proteome</keyword>
<feature type="disulfide bond" evidence="1">
    <location>
        <begin position="94"/>
        <end position="100"/>
    </location>
</feature>
<feature type="chain" id="PRO_5043730572" evidence="2">
    <location>
        <begin position="28"/>
        <end position="145"/>
    </location>
</feature>
<dbReference type="AlphaFoldDB" id="A0AAV5FIN8"/>
<dbReference type="PROSITE" id="PS51367">
    <property type="entry name" value="THAUMATIN_2"/>
    <property type="match status" value="1"/>
</dbReference>
<evidence type="ECO:0000313" key="3">
    <source>
        <dbReference type="EMBL" id="GJN35534.1"/>
    </source>
</evidence>
<organism evidence="3 4">
    <name type="scientific">Eleusine coracana subsp. coracana</name>
    <dbReference type="NCBI Taxonomy" id="191504"/>
    <lineage>
        <taxon>Eukaryota</taxon>
        <taxon>Viridiplantae</taxon>
        <taxon>Streptophyta</taxon>
        <taxon>Embryophyta</taxon>
        <taxon>Tracheophyta</taxon>
        <taxon>Spermatophyta</taxon>
        <taxon>Magnoliopsida</taxon>
        <taxon>Liliopsida</taxon>
        <taxon>Poales</taxon>
        <taxon>Poaceae</taxon>
        <taxon>PACMAD clade</taxon>
        <taxon>Chloridoideae</taxon>
        <taxon>Cynodonteae</taxon>
        <taxon>Eleusininae</taxon>
        <taxon>Eleusine</taxon>
    </lineage>
</organism>
<dbReference type="InterPro" id="IPR001938">
    <property type="entry name" value="Thaumatin"/>
</dbReference>
<accession>A0AAV5FIN8</accession>
<reference evidence="3" key="2">
    <citation type="submission" date="2021-12" db="EMBL/GenBank/DDBJ databases">
        <title>Resequencing data analysis of finger millet.</title>
        <authorList>
            <person name="Hatakeyama M."/>
            <person name="Aluri S."/>
            <person name="Balachadran M.T."/>
            <person name="Sivarajan S.R."/>
            <person name="Poveda L."/>
            <person name="Shimizu-Inatsugi R."/>
            <person name="Schlapbach R."/>
            <person name="Sreeman S.M."/>
            <person name="Shimizu K.K."/>
        </authorList>
    </citation>
    <scope>NUCLEOTIDE SEQUENCE</scope>
</reference>
<dbReference type="PRINTS" id="PR00347">
    <property type="entry name" value="THAUMATIN"/>
</dbReference>
<evidence type="ECO:0000256" key="1">
    <source>
        <dbReference type="PIRSR" id="PIRSR002703-1"/>
    </source>
</evidence>
<evidence type="ECO:0000256" key="2">
    <source>
        <dbReference type="SAM" id="SignalP"/>
    </source>
</evidence>
<feature type="disulfide bond" evidence="1">
    <location>
        <begin position="80"/>
        <end position="89"/>
    </location>
</feature>
<dbReference type="PIRSF" id="PIRSF002703">
    <property type="entry name" value="Thaumatin"/>
    <property type="match status" value="1"/>
</dbReference>
<reference evidence="3" key="1">
    <citation type="journal article" date="2018" name="DNA Res.">
        <title>Multiple hybrid de novo genome assembly of finger millet, an orphan allotetraploid crop.</title>
        <authorList>
            <person name="Hatakeyama M."/>
            <person name="Aluri S."/>
            <person name="Balachadran M.T."/>
            <person name="Sivarajan S.R."/>
            <person name="Patrignani A."/>
            <person name="Gruter S."/>
            <person name="Poveda L."/>
            <person name="Shimizu-Inatsugi R."/>
            <person name="Baeten J."/>
            <person name="Francoijs K.J."/>
            <person name="Nataraja K.N."/>
            <person name="Reddy Y.A.N."/>
            <person name="Phadnis S."/>
            <person name="Ravikumar R.L."/>
            <person name="Schlapbach R."/>
            <person name="Sreeman S.M."/>
            <person name="Shimizu K.K."/>
        </authorList>
    </citation>
    <scope>NUCLEOTIDE SEQUENCE</scope>
</reference>
<dbReference type="Pfam" id="PF00314">
    <property type="entry name" value="Thaumatin"/>
    <property type="match status" value="1"/>
</dbReference>
<protein>
    <submittedName>
        <fullName evidence="3">Uncharacterized protein</fullName>
    </submittedName>
</protein>
<dbReference type="InterPro" id="IPR037176">
    <property type="entry name" value="Osmotin/thaumatin-like_sf"/>
</dbReference>